<feature type="transmembrane region" description="Helical" evidence="7">
    <location>
        <begin position="368"/>
        <end position="392"/>
    </location>
</feature>
<proteinExistence type="inferred from homology"/>
<dbReference type="EMBL" id="SZYD01000001">
    <property type="protein sequence ID" value="KAD7479697.1"/>
    <property type="molecule type" value="Genomic_DNA"/>
</dbReference>
<evidence type="ECO:0000256" key="7">
    <source>
        <dbReference type="SAM" id="Phobius"/>
    </source>
</evidence>
<dbReference type="Gene3D" id="1.20.1250.20">
    <property type="entry name" value="MFS general substrate transporter like domains"/>
    <property type="match status" value="1"/>
</dbReference>
<evidence type="ECO:0000313" key="10">
    <source>
        <dbReference type="EMBL" id="KAD7479697.1"/>
    </source>
</evidence>
<dbReference type="Proteomes" id="UP000326396">
    <property type="component" value="Linkage Group LG1"/>
</dbReference>
<evidence type="ECO:0000256" key="6">
    <source>
        <dbReference type="SAM" id="MobiDB-lite"/>
    </source>
</evidence>
<feature type="transmembrane region" description="Helical" evidence="7">
    <location>
        <begin position="658"/>
        <end position="682"/>
    </location>
</feature>
<dbReference type="PANTHER" id="PTHR21576:SF29">
    <property type="entry name" value="NODULIN-LIKE DOMAIN-CONTAINING PROTEIN"/>
    <property type="match status" value="1"/>
</dbReference>
<feature type="transmembrane region" description="Helical" evidence="7">
    <location>
        <begin position="398"/>
        <end position="418"/>
    </location>
</feature>
<dbReference type="Pfam" id="PF23262">
    <property type="entry name" value="NFD4_C"/>
    <property type="match status" value="1"/>
</dbReference>
<feature type="transmembrane region" description="Helical" evidence="7">
    <location>
        <begin position="713"/>
        <end position="734"/>
    </location>
</feature>
<evidence type="ECO:0000313" key="11">
    <source>
        <dbReference type="Proteomes" id="UP000326396"/>
    </source>
</evidence>
<keyword evidence="4 7" id="KW-0472">Membrane</keyword>
<organism evidence="10 11">
    <name type="scientific">Mikania micrantha</name>
    <name type="common">bitter vine</name>
    <dbReference type="NCBI Taxonomy" id="192012"/>
    <lineage>
        <taxon>Eukaryota</taxon>
        <taxon>Viridiplantae</taxon>
        <taxon>Streptophyta</taxon>
        <taxon>Embryophyta</taxon>
        <taxon>Tracheophyta</taxon>
        <taxon>Spermatophyta</taxon>
        <taxon>Magnoliopsida</taxon>
        <taxon>eudicotyledons</taxon>
        <taxon>Gunneridae</taxon>
        <taxon>Pentapetalae</taxon>
        <taxon>asterids</taxon>
        <taxon>campanulids</taxon>
        <taxon>Asterales</taxon>
        <taxon>Asteraceae</taxon>
        <taxon>Asteroideae</taxon>
        <taxon>Heliantheae alliance</taxon>
        <taxon>Eupatorieae</taxon>
        <taxon>Mikania</taxon>
    </lineage>
</organism>
<dbReference type="AlphaFoldDB" id="A0A5N6Q7D4"/>
<feature type="transmembrane region" description="Helical" evidence="7">
    <location>
        <begin position="430"/>
        <end position="450"/>
    </location>
</feature>
<reference evidence="10 11" key="1">
    <citation type="submission" date="2019-05" db="EMBL/GenBank/DDBJ databases">
        <title>Mikania micrantha, genome provides insights into the molecular mechanism of rapid growth.</title>
        <authorList>
            <person name="Liu B."/>
        </authorList>
    </citation>
    <scope>NUCLEOTIDE SEQUENCE [LARGE SCALE GENOMIC DNA]</scope>
    <source>
        <strain evidence="10">NLD-2019</strain>
        <tissue evidence="10">Leaf</tissue>
    </source>
</reference>
<keyword evidence="11" id="KW-1185">Reference proteome</keyword>
<feature type="transmembrane region" description="Helical" evidence="7">
    <location>
        <begin position="462"/>
        <end position="481"/>
    </location>
</feature>
<evidence type="ECO:0000256" key="2">
    <source>
        <dbReference type="ARBA" id="ARBA00022692"/>
    </source>
</evidence>
<protein>
    <submittedName>
        <fullName evidence="10">Uncharacterized protein</fullName>
    </submittedName>
</protein>
<comment type="subcellular location">
    <subcellularLocation>
        <location evidence="1">Membrane</location>
        <topology evidence="1">Multi-pass membrane protein</topology>
    </subcellularLocation>
</comment>
<keyword evidence="3 7" id="KW-1133">Transmembrane helix</keyword>
<accession>A0A5N6Q7D4</accession>
<feature type="domain" description="Nodulin-like" evidence="8">
    <location>
        <begin position="251"/>
        <end position="483"/>
    </location>
</feature>
<keyword evidence="2 7" id="KW-0812">Transmembrane</keyword>
<dbReference type="PANTHER" id="PTHR21576">
    <property type="entry name" value="UNCHARACTERIZED NODULIN-LIKE PROTEIN"/>
    <property type="match status" value="1"/>
</dbReference>
<feature type="transmembrane region" description="Helical" evidence="7">
    <location>
        <begin position="133"/>
        <end position="153"/>
    </location>
</feature>
<feature type="transmembrane region" description="Helical" evidence="7">
    <location>
        <begin position="553"/>
        <end position="571"/>
    </location>
</feature>
<feature type="region of interest" description="Disordered" evidence="6">
    <location>
        <begin position="25"/>
        <end position="63"/>
    </location>
</feature>
<comment type="similarity">
    <text evidence="5">Belongs to the major facilitator superfamily. Phosphate:H(+) symporter (TC 2.A.1.9) family.</text>
</comment>
<feature type="domain" description="NFD4 C-terminal" evidence="9">
    <location>
        <begin position="624"/>
        <end position="740"/>
    </location>
</feature>
<gene>
    <name evidence="10" type="ORF">E3N88_02833</name>
</gene>
<evidence type="ECO:0000259" key="8">
    <source>
        <dbReference type="Pfam" id="PF06813"/>
    </source>
</evidence>
<dbReference type="SUPFAM" id="SSF103473">
    <property type="entry name" value="MFS general substrate transporter"/>
    <property type="match status" value="2"/>
</dbReference>
<evidence type="ECO:0000256" key="4">
    <source>
        <dbReference type="ARBA" id="ARBA00023136"/>
    </source>
</evidence>
<dbReference type="InterPro" id="IPR010658">
    <property type="entry name" value="Nodulin-like"/>
</dbReference>
<evidence type="ECO:0000256" key="1">
    <source>
        <dbReference type="ARBA" id="ARBA00004141"/>
    </source>
</evidence>
<comment type="caution">
    <text evidence="10">The sequence shown here is derived from an EMBL/GenBank/DDBJ whole genome shotgun (WGS) entry which is preliminary data.</text>
</comment>
<name>A0A5N6Q7D4_9ASTR</name>
<evidence type="ECO:0000256" key="3">
    <source>
        <dbReference type="ARBA" id="ARBA00022989"/>
    </source>
</evidence>
<dbReference type="Pfam" id="PF06813">
    <property type="entry name" value="Nodulin-like"/>
    <property type="match status" value="1"/>
</dbReference>
<dbReference type="InterPro" id="IPR036259">
    <property type="entry name" value="MFS_trans_sf"/>
</dbReference>
<feature type="transmembrane region" description="Helical" evidence="7">
    <location>
        <begin position="303"/>
        <end position="324"/>
    </location>
</feature>
<dbReference type="OrthoDB" id="410267at2759"/>
<dbReference type="InterPro" id="IPR056555">
    <property type="entry name" value="NFD4_C"/>
</dbReference>
<evidence type="ECO:0000259" key="9">
    <source>
        <dbReference type="Pfam" id="PF23262"/>
    </source>
</evidence>
<sequence>MLMGIAADLPRVGLRWSLDRRTEWVPPVPAPQQQPGAQPHVHDPPADQDPADAPPPPPPAHHVVVRQPRLHPADVAILRDLIGSVRDLFGRVDRLEEMMRWMTERMAASAGMDVPVFPGPGHHQDPQDPGGHAWLFFLCILSFLFWILMYGRYFSIRCIAPRLTERSTPNSGQCVVLTGLTRHQSLAWHSTGKTPQDRPTIRFAAHSFGPWVKPGRTRFAYTKVIALCPLKAMPWMGFELATSQSTSQTPTTGANYLFGVYSKQIKSSLGYDQTTINLLGFYKDLGSNVGILSGLVAELTPTWFVLLLGSLLNFGGYFMIWLAVTDRISKPKVWQMCLYICIGANSQNFSNTGALMTSVSNFPENRGVVLGLLKGFAGLSGAIMTQIYLAVYGNDSKSLILLIAWLPAAISVVFVYTIRTMNMVRQPNELLVFYHFLYVSIFLALFIMGMTIAQNLVTFSQAAYAASATVVVFLLFVPLFISIKEELNLWKQNNQHSIDVPEVKIDNVIIYESTNTEKDVPKSKTSCLANVFLNKPERGEDYSILQALLSTDMLILFISTFCGLGTSLTAVDNLGQIGESLGYPANTIKSFVYLLIPKTTNAFISSLSVLYRPPMIAFPMPGIVYISSAIIGFSFGAQMPLIFAIISELFGLKHYSTLFNWGLLASPLGSFILNVMVTGPLYDREAMKELAKKGLTRGSVKELVCMGSHCYRLSFIIMACVCCFGGLASMILVIRTREFYNGDIYKKFREQNAAPVN</sequence>
<dbReference type="GO" id="GO:0016020">
    <property type="term" value="C:membrane"/>
    <property type="evidence" value="ECO:0007669"/>
    <property type="project" value="UniProtKB-SubCell"/>
</dbReference>
<evidence type="ECO:0000256" key="5">
    <source>
        <dbReference type="ARBA" id="ARBA00044504"/>
    </source>
</evidence>
<feature type="transmembrane region" description="Helical" evidence="7">
    <location>
        <begin position="623"/>
        <end position="646"/>
    </location>
</feature>
<feature type="transmembrane region" description="Helical" evidence="7">
    <location>
        <begin position="591"/>
        <end position="611"/>
    </location>
</feature>